<dbReference type="Gene3D" id="2.170.150.80">
    <property type="entry name" value="NAC domain"/>
    <property type="match status" value="1"/>
</dbReference>
<evidence type="ECO:0000256" key="3">
    <source>
        <dbReference type="ARBA" id="ARBA00023125"/>
    </source>
</evidence>
<dbReference type="InterPro" id="IPR036093">
    <property type="entry name" value="NAC_dom_sf"/>
</dbReference>
<evidence type="ECO:0000313" key="7">
    <source>
        <dbReference type="EMBL" id="KAK8954818.1"/>
    </source>
</evidence>
<dbReference type="GO" id="GO:0005634">
    <property type="term" value="C:nucleus"/>
    <property type="evidence" value="ECO:0007669"/>
    <property type="project" value="UniProtKB-SubCell"/>
</dbReference>
<dbReference type="Pfam" id="PF02365">
    <property type="entry name" value="NAM"/>
    <property type="match status" value="1"/>
</dbReference>
<evidence type="ECO:0000256" key="4">
    <source>
        <dbReference type="ARBA" id="ARBA00023163"/>
    </source>
</evidence>
<comment type="caution">
    <text evidence="7">The sequence shown here is derived from an EMBL/GenBank/DDBJ whole genome shotgun (WGS) entry which is preliminary data.</text>
</comment>
<evidence type="ECO:0000256" key="2">
    <source>
        <dbReference type="ARBA" id="ARBA00023015"/>
    </source>
</evidence>
<protein>
    <submittedName>
        <fullName evidence="7">NAC transcription factor 25</fullName>
    </submittedName>
</protein>
<organism evidence="7 8">
    <name type="scientific">Platanthera zijinensis</name>
    <dbReference type="NCBI Taxonomy" id="2320716"/>
    <lineage>
        <taxon>Eukaryota</taxon>
        <taxon>Viridiplantae</taxon>
        <taxon>Streptophyta</taxon>
        <taxon>Embryophyta</taxon>
        <taxon>Tracheophyta</taxon>
        <taxon>Spermatophyta</taxon>
        <taxon>Magnoliopsida</taxon>
        <taxon>Liliopsida</taxon>
        <taxon>Asparagales</taxon>
        <taxon>Orchidaceae</taxon>
        <taxon>Orchidoideae</taxon>
        <taxon>Orchideae</taxon>
        <taxon>Orchidinae</taxon>
        <taxon>Platanthera</taxon>
    </lineage>
</organism>
<dbReference type="Proteomes" id="UP001418222">
    <property type="component" value="Unassembled WGS sequence"/>
</dbReference>
<comment type="subcellular location">
    <subcellularLocation>
        <location evidence="1">Nucleus</location>
    </subcellularLocation>
</comment>
<evidence type="ECO:0000259" key="6">
    <source>
        <dbReference type="PROSITE" id="PS51005"/>
    </source>
</evidence>
<gene>
    <name evidence="7" type="primary">NAC025</name>
    <name evidence="7" type="ORF">KSP39_PZI001829</name>
</gene>
<evidence type="ECO:0000256" key="5">
    <source>
        <dbReference type="ARBA" id="ARBA00023242"/>
    </source>
</evidence>
<feature type="domain" description="NAC" evidence="6">
    <location>
        <begin position="11"/>
        <end position="168"/>
    </location>
</feature>
<keyword evidence="5" id="KW-0539">Nucleus</keyword>
<keyword evidence="2" id="KW-0805">Transcription regulation</keyword>
<keyword evidence="8" id="KW-1185">Reference proteome</keyword>
<keyword evidence="3" id="KW-0238">DNA-binding</keyword>
<keyword evidence="4" id="KW-0804">Transcription</keyword>
<reference evidence="7 8" key="1">
    <citation type="journal article" date="2022" name="Nat. Plants">
        <title>Genomes of leafy and leafless Platanthera orchids illuminate the evolution of mycoheterotrophy.</title>
        <authorList>
            <person name="Li M.H."/>
            <person name="Liu K.W."/>
            <person name="Li Z."/>
            <person name="Lu H.C."/>
            <person name="Ye Q.L."/>
            <person name="Zhang D."/>
            <person name="Wang J.Y."/>
            <person name="Li Y.F."/>
            <person name="Zhong Z.M."/>
            <person name="Liu X."/>
            <person name="Yu X."/>
            <person name="Liu D.K."/>
            <person name="Tu X.D."/>
            <person name="Liu B."/>
            <person name="Hao Y."/>
            <person name="Liao X.Y."/>
            <person name="Jiang Y.T."/>
            <person name="Sun W.H."/>
            <person name="Chen J."/>
            <person name="Chen Y.Q."/>
            <person name="Ai Y."/>
            <person name="Zhai J.W."/>
            <person name="Wu S.S."/>
            <person name="Zhou Z."/>
            <person name="Hsiao Y.Y."/>
            <person name="Wu W.L."/>
            <person name="Chen Y.Y."/>
            <person name="Lin Y.F."/>
            <person name="Hsu J.L."/>
            <person name="Li C.Y."/>
            <person name="Wang Z.W."/>
            <person name="Zhao X."/>
            <person name="Zhong W.Y."/>
            <person name="Ma X.K."/>
            <person name="Ma L."/>
            <person name="Huang J."/>
            <person name="Chen G.Z."/>
            <person name="Huang M.Z."/>
            <person name="Huang L."/>
            <person name="Peng D.H."/>
            <person name="Luo Y.B."/>
            <person name="Zou S.Q."/>
            <person name="Chen S.P."/>
            <person name="Lan S."/>
            <person name="Tsai W.C."/>
            <person name="Van de Peer Y."/>
            <person name="Liu Z.J."/>
        </authorList>
    </citation>
    <scope>NUCLEOTIDE SEQUENCE [LARGE SCALE GENOMIC DNA]</scope>
    <source>
        <strain evidence="7">Lor287</strain>
    </source>
</reference>
<dbReference type="FunFam" id="2.170.150.80:FF:000008">
    <property type="entry name" value="NAC domain-containing protein 72-like"/>
    <property type="match status" value="1"/>
</dbReference>
<dbReference type="InterPro" id="IPR003441">
    <property type="entry name" value="NAC-dom"/>
</dbReference>
<accession>A0AAP0GEH2</accession>
<dbReference type="PROSITE" id="PS51005">
    <property type="entry name" value="NAC"/>
    <property type="match status" value="1"/>
</dbReference>
<proteinExistence type="predicted"/>
<evidence type="ECO:0000313" key="8">
    <source>
        <dbReference type="Proteomes" id="UP001418222"/>
    </source>
</evidence>
<dbReference type="EMBL" id="JBBWWQ010000002">
    <property type="protein sequence ID" value="KAK8954818.1"/>
    <property type="molecule type" value="Genomic_DNA"/>
</dbReference>
<dbReference type="GO" id="GO:0006355">
    <property type="term" value="P:regulation of DNA-templated transcription"/>
    <property type="evidence" value="ECO:0007669"/>
    <property type="project" value="InterPro"/>
</dbReference>
<evidence type="ECO:0000256" key="1">
    <source>
        <dbReference type="ARBA" id="ARBA00004123"/>
    </source>
</evidence>
<dbReference type="AlphaFoldDB" id="A0AAP0GEH2"/>
<dbReference type="GO" id="GO:0003677">
    <property type="term" value="F:DNA binding"/>
    <property type="evidence" value="ECO:0007669"/>
    <property type="project" value="UniProtKB-KW"/>
</dbReference>
<dbReference type="SUPFAM" id="SSF101941">
    <property type="entry name" value="NAC domain"/>
    <property type="match status" value="1"/>
</dbReference>
<name>A0AAP0GEH2_9ASPA</name>
<sequence length="316" mass="36503">MEGSRLSGSHFPPGFRFHPTDQELISHYLRKKITFSLPPTSNIMAEINLYKFNPWELPEKAFFGEKEWFFFSPRDRKYPNGVRPNRAAGSGYWKATGTDKPILAADGIQCIGVKKALVFYMGRPPKGTKTEWIMHEYRLLDSAMPFQAQRQKDSMRLDDWVLCRVKQKGALQHQTEELPETMKPAQSIFVHRPEQKQEQATMEKRTIFDWSDTELLGYLLGSPENGESSKRTESDSWSDTICSDLGEYGEMRRQESPQLVATEYGSIKRKASFESAMDELMELHPCKRAQCSADELCWWPADFFSVDQGSKEFLIR</sequence>
<dbReference type="PANTHER" id="PTHR31744:SF233">
    <property type="entry name" value="NAC DOMAIN-CONTAINING PROTEIN 72-LIKE"/>
    <property type="match status" value="1"/>
</dbReference>
<dbReference type="PANTHER" id="PTHR31744">
    <property type="entry name" value="PROTEIN CUP-SHAPED COTYLEDON 2-RELATED"/>
    <property type="match status" value="1"/>
</dbReference>